<keyword evidence="2" id="KW-1185">Reference proteome</keyword>
<evidence type="ECO:0000313" key="1">
    <source>
        <dbReference type="EMBL" id="RLW03571.1"/>
    </source>
</evidence>
<sequence>MNEISFELLNYKFPSWPSCHGGSLQCWAEGSLQRAVGRGRASFAWERLIQGEDPKKQGNSLSLLLFHHPGAKELLGDAALAPLCYHESGSDLHGHFDGHGHEANVSTSLTKSCSPVHATAGGPGLESAEHLSRMGLEECAQSV</sequence>
<organism evidence="1 2">
    <name type="scientific">Chloebia gouldiae</name>
    <name type="common">Gouldian finch</name>
    <name type="synonym">Erythrura gouldiae</name>
    <dbReference type="NCBI Taxonomy" id="44316"/>
    <lineage>
        <taxon>Eukaryota</taxon>
        <taxon>Metazoa</taxon>
        <taxon>Chordata</taxon>
        <taxon>Craniata</taxon>
        <taxon>Vertebrata</taxon>
        <taxon>Euteleostomi</taxon>
        <taxon>Archelosauria</taxon>
        <taxon>Archosauria</taxon>
        <taxon>Dinosauria</taxon>
        <taxon>Saurischia</taxon>
        <taxon>Theropoda</taxon>
        <taxon>Coelurosauria</taxon>
        <taxon>Aves</taxon>
        <taxon>Neognathae</taxon>
        <taxon>Neoaves</taxon>
        <taxon>Telluraves</taxon>
        <taxon>Australaves</taxon>
        <taxon>Passeriformes</taxon>
        <taxon>Passeroidea</taxon>
        <taxon>Passeridae</taxon>
        <taxon>Chloebia</taxon>
    </lineage>
</organism>
<name>A0A3L8SKS9_CHLGU</name>
<dbReference type="Proteomes" id="UP000276834">
    <property type="component" value="Unassembled WGS sequence"/>
</dbReference>
<comment type="caution">
    <text evidence="1">The sequence shown here is derived from an EMBL/GenBank/DDBJ whole genome shotgun (WGS) entry which is preliminary data.</text>
</comment>
<gene>
    <name evidence="1" type="ORF">DV515_00006444</name>
</gene>
<dbReference type="EMBL" id="QUSF01000015">
    <property type="protein sequence ID" value="RLW03571.1"/>
    <property type="molecule type" value="Genomic_DNA"/>
</dbReference>
<evidence type="ECO:0000313" key="2">
    <source>
        <dbReference type="Proteomes" id="UP000276834"/>
    </source>
</evidence>
<dbReference type="AlphaFoldDB" id="A0A3L8SKS9"/>
<accession>A0A3L8SKS9</accession>
<reference evidence="1 2" key="1">
    <citation type="journal article" date="2018" name="Proc. R. Soc. B">
        <title>A non-coding region near Follistatin controls head colour polymorphism in the Gouldian finch.</title>
        <authorList>
            <person name="Toomey M.B."/>
            <person name="Marques C.I."/>
            <person name="Andrade P."/>
            <person name="Araujo P.M."/>
            <person name="Sabatino S."/>
            <person name="Gazda M.A."/>
            <person name="Afonso S."/>
            <person name="Lopes R.J."/>
            <person name="Corbo J.C."/>
            <person name="Carneiro M."/>
        </authorList>
    </citation>
    <scope>NUCLEOTIDE SEQUENCE [LARGE SCALE GENOMIC DNA]</scope>
    <source>
        <strain evidence="1">Red01</strain>
        <tissue evidence="1">Muscle</tissue>
    </source>
</reference>
<protein>
    <submittedName>
        <fullName evidence="1">Uncharacterized protein</fullName>
    </submittedName>
</protein>
<proteinExistence type="predicted"/>